<dbReference type="InterPro" id="IPR006015">
    <property type="entry name" value="Universal_stress_UspA"/>
</dbReference>
<dbReference type="KEGG" id="agv:OJF2_76010"/>
<reference evidence="3 4" key="1">
    <citation type="submission" date="2019-08" db="EMBL/GenBank/DDBJ databases">
        <title>Deep-cultivation of Planctomycetes and their phenomic and genomic characterization uncovers novel biology.</title>
        <authorList>
            <person name="Wiegand S."/>
            <person name="Jogler M."/>
            <person name="Boedeker C."/>
            <person name="Pinto D."/>
            <person name="Vollmers J."/>
            <person name="Rivas-Marin E."/>
            <person name="Kohn T."/>
            <person name="Peeters S.H."/>
            <person name="Heuer A."/>
            <person name="Rast P."/>
            <person name="Oberbeckmann S."/>
            <person name="Bunk B."/>
            <person name="Jeske O."/>
            <person name="Meyerdierks A."/>
            <person name="Storesund J.E."/>
            <person name="Kallscheuer N."/>
            <person name="Luecker S."/>
            <person name="Lage O.M."/>
            <person name="Pohl T."/>
            <person name="Merkel B.J."/>
            <person name="Hornburger P."/>
            <person name="Mueller R.-W."/>
            <person name="Bruemmer F."/>
            <person name="Labrenz M."/>
            <person name="Spormann A.M."/>
            <person name="Op den Camp H."/>
            <person name="Overmann J."/>
            <person name="Amann R."/>
            <person name="Jetten M.S.M."/>
            <person name="Mascher T."/>
            <person name="Medema M.H."/>
            <person name="Devos D.P."/>
            <person name="Kaster A.-K."/>
            <person name="Ovreas L."/>
            <person name="Rohde M."/>
            <person name="Galperin M.Y."/>
            <person name="Jogler C."/>
        </authorList>
    </citation>
    <scope>NUCLEOTIDE SEQUENCE [LARGE SCALE GENOMIC DNA]</scope>
    <source>
        <strain evidence="3 4">OJF2</strain>
    </source>
</reference>
<accession>A0A5B9WFE8</accession>
<dbReference type="AlphaFoldDB" id="A0A5B9WFE8"/>
<dbReference type="CDD" id="cd00293">
    <property type="entry name" value="USP-like"/>
    <property type="match status" value="2"/>
</dbReference>
<dbReference type="PANTHER" id="PTHR46268">
    <property type="entry name" value="STRESS RESPONSE PROTEIN NHAX"/>
    <property type="match status" value="1"/>
</dbReference>
<feature type="domain" description="UspA" evidence="2">
    <location>
        <begin position="147"/>
        <end position="282"/>
    </location>
</feature>
<name>A0A5B9WFE8_9BACT</name>
<dbReference type="InterPro" id="IPR014729">
    <property type="entry name" value="Rossmann-like_a/b/a_fold"/>
</dbReference>
<keyword evidence="4" id="KW-1185">Reference proteome</keyword>
<protein>
    <submittedName>
        <fullName evidence="3">Universal stress protein</fullName>
    </submittedName>
</protein>
<evidence type="ECO:0000313" key="4">
    <source>
        <dbReference type="Proteomes" id="UP000324233"/>
    </source>
</evidence>
<dbReference type="RefSeq" id="WP_148598362.1">
    <property type="nucleotide sequence ID" value="NZ_CP042997.1"/>
</dbReference>
<dbReference type="Proteomes" id="UP000324233">
    <property type="component" value="Chromosome"/>
</dbReference>
<dbReference type="Gene3D" id="3.40.50.12370">
    <property type="match status" value="1"/>
</dbReference>
<dbReference type="Pfam" id="PF00582">
    <property type="entry name" value="Usp"/>
    <property type="match status" value="2"/>
</dbReference>
<dbReference type="InterPro" id="IPR006016">
    <property type="entry name" value="UspA"/>
</dbReference>
<feature type="domain" description="UspA" evidence="2">
    <location>
        <begin position="4"/>
        <end position="129"/>
    </location>
</feature>
<sequence>MSLFRKILVAADFSPGSRDAFDTACSLAGGDEARLTILHVRPELEGRGPEEGREAAIDRLREAYVPDRPLAVEYLVRDGEPRDVLIAGAAERRPDLLVMGTHGRTGLGRLVMGSVAEEVLRRAACPVLIRRSRRGDDAGRPARRPARVILHPTDFSASSDAALRVARALARDQGAKLVLLHVLQVLAAAHIDVPPTVEDPEICRQTLQSMCEALDDQDLRQSVTPQLKLGQPISEILRAAEDDRCDLLVMGTHGRTGLGRLLMGSMAEEVLRRTTCPVLLVRAGLTTPAEAEHALAGGRAGTQGAAAPRPG</sequence>
<dbReference type="Gene3D" id="3.40.50.620">
    <property type="entry name" value="HUPs"/>
    <property type="match status" value="1"/>
</dbReference>
<evidence type="ECO:0000259" key="2">
    <source>
        <dbReference type="Pfam" id="PF00582"/>
    </source>
</evidence>
<dbReference type="SUPFAM" id="SSF52402">
    <property type="entry name" value="Adenine nucleotide alpha hydrolases-like"/>
    <property type="match status" value="2"/>
</dbReference>
<dbReference type="EMBL" id="CP042997">
    <property type="protein sequence ID" value="QEH38989.1"/>
    <property type="molecule type" value="Genomic_DNA"/>
</dbReference>
<dbReference type="PRINTS" id="PR01438">
    <property type="entry name" value="UNVRSLSTRESS"/>
</dbReference>
<gene>
    <name evidence="3" type="ORF">OJF2_76010</name>
</gene>
<comment type="similarity">
    <text evidence="1">Belongs to the universal stress protein A family.</text>
</comment>
<dbReference type="OrthoDB" id="9788959at2"/>
<evidence type="ECO:0000256" key="1">
    <source>
        <dbReference type="ARBA" id="ARBA00008791"/>
    </source>
</evidence>
<evidence type="ECO:0000313" key="3">
    <source>
        <dbReference type="EMBL" id="QEH38989.1"/>
    </source>
</evidence>
<organism evidence="3 4">
    <name type="scientific">Aquisphaera giovannonii</name>
    <dbReference type="NCBI Taxonomy" id="406548"/>
    <lineage>
        <taxon>Bacteria</taxon>
        <taxon>Pseudomonadati</taxon>
        <taxon>Planctomycetota</taxon>
        <taxon>Planctomycetia</taxon>
        <taxon>Isosphaerales</taxon>
        <taxon>Isosphaeraceae</taxon>
        <taxon>Aquisphaera</taxon>
    </lineage>
</organism>
<dbReference type="PANTHER" id="PTHR46268:SF6">
    <property type="entry name" value="UNIVERSAL STRESS PROTEIN UP12"/>
    <property type="match status" value="1"/>
</dbReference>
<proteinExistence type="inferred from homology"/>